<keyword evidence="2 5" id="KW-0812">Transmembrane</keyword>
<dbReference type="InterPro" id="IPR018499">
    <property type="entry name" value="Tetraspanin/Peripherin"/>
</dbReference>
<accession>A0A8H5BNB6</accession>
<evidence type="ECO:0000256" key="3">
    <source>
        <dbReference type="ARBA" id="ARBA00022989"/>
    </source>
</evidence>
<keyword evidence="4 5" id="KW-0472">Membrane</keyword>
<dbReference type="AlphaFoldDB" id="A0A8H5BNB6"/>
<evidence type="ECO:0008006" key="8">
    <source>
        <dbReference type="Google" id="ProtNLM"/>
    </source>
</evidence>
<protein>
    <recommendedName>
        <fullName evidence="8">Tetraspanin</fullName>
    </recommendedName>
</protein>
<feature type="transmembrane region" description="Helical" evidence="5">
    <location>
        <begin position="95"/>
        <end position="115"/>
    </location>
</feature>
<evidence type="ECO:0000256" key="1">
    <source>
        <dbReference type="ARBA" id="ARBA00004141"/>
    </source>
</evidence>
<gene>
    <name evidence="6" type="ORF">D9611_000015</name>
</gene>
<keyword evidence="7" id="KW-1185">Reference proteome</keyword>
<organism evidence="6 7">
    <name type="scientific">Ephemerocybe angulata</name>
    <dbReference type="NCBI Taxonomy" id="980116"/>
    <lineage>
        <taxon>Eukaryota</taxon>
        <taxon>Fungi</taxon>
        <taxon>Dikarya</taxon>
        <taxon>Basidiomycota</taxon>
        <taxon>Agaricomycotina</taxon>
        <taxon>Agaricomycetes</taxon>
        <taxon>Agaricomycetidae</taxon>
        <taxon>Agaricales</taxon>
        <taxon>Agaricineae</taxon>
        <taxon>Psathyrellaceae</taxon>
        <taxon>Ephemerocybe</taxon>
    </lineage>
</organism>
<dbReference type="EMBL" id="JAACJK010000163">
    <property type="protein sequence ID" value="KAF5326570.1"/>
    <property type="molecule type" value="Genomic_DNA"/>
</dbReference>
<keyword evidence="3 5" id="KW-1133">Transmembrane helix</keyword>
<dbReference type="Pfam" id="PF00335">
    <property type="entry name" value="Tetraspanin"/>
    <property type="match status" value="1"/>
</dbReference>
<name>A0A8H5BNB6_9AGAR</name>
<sequence length="243" mass="27271">MAAKFLFCLPLRLGVILFTLFQFVICGGAAGLVWYAYALLHKNPSDSDRDTWADLPKEIKIVWIVLGVVYSLASFVGLLGFLGAIFKKTGFVRTYLALLWCTFLLQLGSGIWSMVTYYRARGRSQDDCLKDSTDQNRLTYCAALEELKKIPQGYIIASSIVPIVIIAYALYVVHHYIKRLQKQQYEKEMAFKPKSGFATVKGKEETYPLTQPTTTYPYSDSGNAFGHKKTGSTAYAPVAQNRV</sequence>
<comment type="caution">
    <text evidence="6">The sequence shown here is derived from an EMBL/GenBank/DDBJ whole genome shotgun (WGS) entry which is preliminary data.</text>
</comment>
<evidence type="ECO:0000313" key="7">
    <source>
        <dbReference type="Proteomes" id="UP000541558"/>
    </source>
</evidence>
<evidence type="ECO:0000256" key="2">
    <source>
        <dbReference type="ARBA" id="ARBA00022692"/>
    </source>
</evidence>
<comment type="subcellular location">
    <subcellularLocation>
        <location evidence="1">Membrane</location>
        <topology evidence="1">Multi-pass membrane protein</topology>
    </subcellularLocation>
</comment>
<evidence type="ECO:0000256" key="4">
    <source>
        <dbReference type="ARBA" id="ARBA00023136"/>
    </source>
</evidence>
<dbReference type="Proteomes" id="UP000541558">
    <property type="component" value="Unassembled WGS sequence"/>
</dbReference>
<proteinExistence type="predicted"/>
<reference evidence="6 7" key="1">
    <citation type="journal article" date="2020" name="ISME J.">
        <title>Uncovering the hidden diversity of litter-decomposition mechanisms in mushroom-forming fungi.</title>
        <authorList>
            <person name="Floudas D."/>
            <person name="Bentzer J."/>
            <person name="Ahren D."/>
            <person name="Johansson T."/>
            <person name="Persson P."/>
            <person name="Tunlid A."/>
        </authorList>
    </citation>
    <scope>NUCLEOTIDE SEQUENCE [LARGE SCALE GENOMIC DNA]</scope>
    <source>
        <strain evidence="6 7">CBS 175.51</strain>
    </source>
</reference>
<feature type="transmembrane region" description="Helical" evidence="5">
    <location>
        <begin position="12"/>
        <end position="37"/>
    </location>
</feature>
<evidence type="ECO:0000313" key="6">
    <source>
        <dbReference type="EMBL" id="KAF5326570.1"/>
    </source>
</evidence>
<dbReference type="OrthoDB" id="7862095at2759"/>
<feature type="transmembrane region" description="Helical" evidence="5">
    <location>
        <begin position="61"/>
        <end position="83"/>
    </location>
</feature>
<dbReference type="GO" id="GO:0016020">
    <property type="term" value="C:membrane"/>
    <property type="evidence" value="ECO:0007669"/>
    <property type="project" value="UniProtKB-SubCell"/>
</dbReference>
<evidence type="ECO:0000256" key="5">
    <source>
        <dbReference type="SAM" id="Phobius"/>
    </source>
</evidence>
<feature type="transmembrane region" description="Helical" evidence="5">
    <location>
        <begin position="154"/>
        <end position="173"/>
    </location>
</feature>